<evidence type="ECO:0000259" key="1">
    <source>
        <dbReference type="Pfam" id="PF01695"/>
    </source>
</evidence>
<dbReference type="GO" id="GO:0006260">
    <property type="term" value="P:DNA replication"/>
    <property type="evidence" value="ECO:0007669"/>
    <property type="project" value="TreeGrafter"/>
</dbReference>
<dbReference type="CDD" id="cd00009">
    <property type="entry name" value="AAA"/>
    <property type="match status" value="1"/>
</dbReference>
<comment type="caution">
    <text evidence="2">The sequence shown here is derived from an EMBL/GenBank/DDBJ whole genome shotgun (WGS) entry which is preliminary data.</text>
</comment>
<organism evidence="2 3">
    <name type="scientific">Congzhengia minquanensis</name>
    <dbReference type="NCBI Taxonomy" id="2763657"/>
    <lineage>
        <taxon>Bacteria</taxon>
        <taxon>Bacillati</taxon>
        <taxon>Bacillota</taxon>
        <taxon>Clostridia</taxon>
        <taxon>Eubacteriales</taxon>
        <taxon>Oscillospiraceae</taxon>
        <taxon>Congzhengia</taxon>
    </lineage>
</organism>
<keyword evidence="2" id="KW-0067">ATP-binding</keyword>
<dbReference type="SUPFAM" id="SSF52540">
    <property type="entry name" value="P-loop containing nucleoside triphosphate hydrolases"/>
    <property type="match status" value="1"/>
</dbReference>
<dbReference type="InterPro" id="IPR027417">
    <property type="entry name" value="P-loop_NTPase"/>
</dbReference>
<dbReference type="PANTHER" id="PTHR30050">
    <property type="entry name" value="CHROMOSOMAL REPLICATION INITIATOR PROTEIN DNAA"/>
    <property type="match status" value="1"/>
</dbReference>
<dbReference type="GO" id="GO:0005524">
    <property type="term" value="F:ATP binding"/>
    <property type="evidence" value="ECO:0007669"/>
    <property type="project" value="UniProtKB-KW"/>
</dbReference>
<dbReference type="Proteomes" id="UP000611762">
    <property type="component" value="Unassembled WGS sequence"/>
</dbReference>
<dbReference type="Gene3D" id="3.40.50.300">
    <property type="entry name" value="P-loop containing nucleotide triphosphate hydrolases"/>
    <property type="match status" value="1"/>
</dbReference>
<dbReference type="InterPro" id="IPR002611">
    <property type="entry name" value="IstB_ATP-bd"/>
</dbReference>
<feature type="domain" description="IstB-like ATP-binding" evidence="1">
    <location>
        <begin position="179"/>
        <end position="303"/>
    </location>
</feature>
<dbReference type="EMBL" id="JACRSU010000001">
    <property type="protein sequence ID" value="MBC8539869.1"/>
    <property type="molecule type" value="Genomic_DNA"/>
</dbReference>
<gene>
    <name evidence="2" type="ORF">H8698_02625</name>
</gene>
<evidence type="ECO:0000313" key="3">
    <source>
        <dbReference type="Proteomes" id="UP000611762"/>
    </source>
</evidence>
<keyword evidence="3" id="KW-1185">Reference proteome</keyword>
<evidence type="ECO:0000313" key="2">
    <source>
        <dbReference type="EMBL" id="MBC8539869.1"/>
    </source>
</evidence>
<name>A0A926HXA7_9FIRM</name>
<dbReference type="PANTHER" id="PTHR30050:SF4">
    <property type="entry name" value="ATP-BINDING PROTEIN RV3427C IN INSERTION SEQUENCE-RELATED"/>
    <property type="match status" value="1"/>
</dbReference>
<sequence length="333" mass="38301">MAYDAELYREIEAEYEDIRRQNEVDLAERRERVFKNVPEAFDVDNEIKMLGLKLYKIALSGGNVQQQVKNLRTQQKQLLSKRDALLVENGYATDELSERFLCAKCRDTGAVGTELCDCYKRKLVLKAYERSNLSSQLKNQSFKTFDLSLYSDEQSIDFGISPREHMKGILNTCLGFVNNFGKTDKSLLFWGAPGLGKTFLSTCIAKELIKKGYSVIYETAYQTFSMLEELKFKRTDDYDKLKFKVDKLYTCDLLILDDLGSEFSTQYTNAALFDILNSRLISGKKTVINTNLSVAEFEYKYSERVASRIIGHFLMLHFIGSDIRLEKSVNDLK</sequence>
<dbReference type="NCBIfam" id="NF005304">
    <property type="entry name" value="PRK06835.1"/>
    <property type="match status" value="1"/>
</dbReference>
<accession>A0A926HXA7</accession>
<dbReference type="Pfam" id="PF01695">
    <property type="entry name" value="IstB_IS21"/>
    <property type="match status" value="1"/>
</dbReference>
<reference evidence="2" key="1">
    <citation type="submission" date="2020-08" db="EMBL/GenBank/DDBJ databases">
        <title>Genome public.</title>
        <authorList>
            <person name="Liu C."/>
            <person name="Sun Q."/>
        </authorList>
    </citation>
    <scope>NUCLEOTIDE SEQUENCE</scope>
    <source>
        <strain evidence="2">H8</strain>
    </source>
</reference>
<keyword evidence="2" id="KW-0547">Nucleotide-binding</keyword>
<dbReference type="RefSeq" id="WP_249311059.1">
    <property type="nucleotide sequence ID" value="NZ_JACRSU010000001.1"/>
</dbReference>
<proteinExistence type="predicted"/>
<protein>
    <submittedName>
        <fullName evidence="2">ATP-binding protein</fullName>
    </submittedName>
</protein>
<dbReference type="AlphaFoldDB" id="A0A926HXA7"/>